<feature type="signal peptide" evidence="1">
    <location>
        <begin position="1"/>
        <end position="19"/>
    </location>
</feature>
<accession>A4BBW5</accession>
<feature type="chain" id="PRO_5002666588" description="Transglycosylase SLT domain-containing protein" evidence="1">
    <location>
        <begin position="20"/>
        <end position="360"/>
    </location>
</feature>
<proteinExistence type="predicted"/>
<dbReference type="STRING" id="314283.MED297_01475"/>
<evidence type="ECO:0000313" key="3">
    <source>
        <dbReference type="Proteomes" id="UP000005953"/>
    </source>
</evidence>
<dbReference type="HOGENOM" id="CLU_778025_0_0_6"/>
<organism evidence="2 3">
    <name type="scientific">Reinekea blandensis MED297</name>
    <dbReference type="NCBI Taxonomy" id="314283"/>
    <lineage>
        <taxon>Bacteria</taxon>
        <taxon>Pseudomonadati</taxon>
        <taxon>Pseudomonadota</taxon>
        <taxon>Gammaproteobacteria</taxon>
        <taxon>Oceanospirillales</taxon>
        <taxon>Saccharospirillaceae</taxon>
        <taxon>Reinekea</taxon>
    </lineage>
</organism>
<evidence type="ECO:0008006" key="4">
    <source>
        <dbReference type="Google" id="ProtNLM"/>
    </source>
</evidence>
<evidence type="ECO:0000256" key="1">
    <source>
        <dbReference type="SAM" id="SignalP"/>
    </source>
</evidence>
<dbReference type="OrthoDB" id="5699584at2"/>
<evidence type="ECO:0000313" key="2">
    <source>
        <dbReference type="EMBL" id="EAR10450.1"/>
    </source>
</evidence>
<comment type="caution">
    <text evidence="2">The sequence shown here is derived from an EMBL/GenBank/DDBJ whole genome shotgun (WGS) entry which is preliminary data.</text>
</comment>
<dbReference type="AlphaFoldDB" id="A4BBW5"/>
<dbReference type="Proteomes" id="UP000005953">
    <property type="component" value="Unassembled WGS sequence"/>
</dbReference>
<keyword evidence="3" id="KW-1185">Reference proteome</keyword>
<protein>
    <recommendedName>
        <fullName evidence="4">Transglycosylase SLT domain-containing protein</fullName>
    </recommendedName>
</protein>
<dbReference type="RefSeq" id="WP_008046694.1">
    <property type="nucleotide sequence ID" value="NZ_CH724153.1"/>
</dbReference>
<sequence length="360" mass="40627">MFRTLAVLCTCLLSAALSADNDDWTAIIRQQPYLDSIGMVDNLTTIRQWVLMGQSYCEQPDRHILFDDRGRFVGWMSDAETDAETQEKLNERRQTLVEQGRVDTWLPGSESSRGYPFALACDQPHVDVPLAMARLFGTSPEDRLWGTWDGLTAGSVEQPVSLAELVTQVWKHRQAGFDDPLESIHLEQFMAQLVVESGAVKQAQSADNAIGILQLRRQALDDCGLDARFYRHRMAQVDCAARLYVLIRRNLQPVFEQRFGHLPADKQQALFARLLMQTYHSGVGHMTELLTGRELGKAAAYFAEHHERFSADEIATGLLYHNLGRPPWGWESLVYLIDIDIVTTEICRNDSSLGCSVVND</sequence>
<keyword evidence="1" id="KW-0732">Signal</keyword>
<name>A4BBW5_9GAMM</name>
<dbReference type="EMBL" id="AAOE01000004">
    <property type="protein sequence ID" value="EAR10450.1"/>
    <property type="molecule type" value="Genomic_DNA"/>
</dbReference>
<gene>
    <name evidence="2" type="ORF">MED297_01475</name>
</gene>
<reference evidence="2 3" key="1">
    <citation type="submission" date="2006-02" db="EMBL/GenBank/DDBJ databases">
        <authorList>
            <person name="Pinhassi J."/>
            <person name="Pedros-Alio C."/>
            <person name="Ferriera S."/>
            <person name="Johnson J."/>
            <person name="Kravitz S."/>
            <person name="Halpern A."/>
            <person name="Remington K."/>
            <person name="Beeson K."/>
            <person name="Tran B."/>
            <person name="Rogers Y.-H."/>
            <person name="Friedman R."/>
            <person name="Venter J.C."/>
        </authorList>
    </citation>
    <scope>NUCLEOTIDE SEQUENCE [LARGE SCALE GENOMIC DNA]</scope>
    <source>
        <strain evidence="2 3">MED297</strain>
    </source>
</reference>